<gene>
    <name evidence="9" type="ORF">LTRI10_LOCUS5748</name>
</gene>
<evidence type="ECO:0000256" key="6">
    <source>
        <dbReference type="ARBA" id="ARBA00023136"/>
    </source>
</evidence>
<keyword evidence="4 7" id="KW-0812">Transmembrane</keyword>
<evidence type="ECO:0000256" key="7">
    <source>
        <dbReference type="RuleBase" id="RU368015"/>
    </source>
</evidence>
<evidence type="ECO:0000313" key="9">
    <source>
        <dbReference type="EMBL" id="CAL1358172.1"/>
    </source>
</evidence>
<feature type="region of interest" description="Disordered" evidence="8">
    <location>
        <begin position="366"/>
        <end position="387"/>
    </location>
</feature>
<evidence type="ECO:0000256" key="2">
    <source>
        <dbReference type="ARBA" id="ARBA00006213"/>
    </source>
</evidence>
<feature type="transmembrane region" description="Helical" evidence="7">
    <location>
        <begin position="36"/>
        <end position="57"/>
    </location>
</feature>
<proteinExistence type="inferred from homology"/>
<evidence type="ECO:0000256" key="5">
    <source>
        <dbReference type="ARBA" id="ARBA00022989"/>
    </source>
</evidence>
<dbReference type="EMBL" id="OZ034813">
    <property type="protein sequence ID" value="CAL1358172.1"/>
    <property type="molecule type" value="Genomic_DNA"/>
</dbReference>
<evidence type="ECO:0000313" key="10">
    <source>
        <dbReference type="Proteomes" id="UP001497516"/>
    </source>
</evidence>
<feature type="transmembrane region" description="Helical" evidence="7">
    <location>
        <begin position="198"/>
        <end position="223"/>
    </location>
</feature>
<evidence type="ECO:0000256" key="3">
    <source>
        <dbReference type="ARBA" id="ARBA00022448"/>
    </source>
</evidence>
<feature type="transmembrane region" description="Helical" evidence="7">
    <location>
        <begin position="135"/>
        <end position="160"/>
    </location>
</feature>
<organism evidence="9 10">
    <name type="scientific">Linum trigynum</name>
    <dbReference type="NCBI Taxonomy" id="586398"/>
    <lineage>
        <taxon>Eukaryota</taxon>
        <taxon>Viridiplantae</taxon>
        <taxon>Streptophyta</taxon>
        <taxon>Embryophyta</taxon>
        <taxon>Tracheophyta</taxon>
        <taxon>Spermatophyta</taxon>
        <taxon>Magnoliopsida</taxon>
        <taxon>eudicotyledons</taxon>
        <taxon>Gunneridae</taxon>
        <taxon>Pentapetalae</taxon>
        <taxon>rosids</taxon>
        <taxon>fabids</taxon>
        <taxon>Malpighiales</taxon>
        <taxon>Linaceae</taxon>
        <taxon>Linum</taxon>
    </lineage>
</organism>
<dbReference type="InterPro" id="IPR037185">
    <property type="entry name" value="EmrE-like"/>
</dbReference>
<evidence type="ECO:0000256" key="8">
    <source>
        <dbReference type="SAM" id="MobiDB-lite"/>
    </source>
</evidence>
<dbReference type="SUPFAM" id="SSF103481">
    <property type="entry name" value="Multidrug resistance efflux transporter EmrE"/>
    <property type="match status" value="1"/>
</dbReference>
<protein>
    <recommendedName>
        <fullName evidence="7">Probable purine permease</fullName>
    </recommendedName>
</protein>
<keyword evidence="6 7" id="KW-0472">Membrane</keyword>
<feature type="transmembrane region" description="Helical" evidence="7">
    <location>
        <begin position="69"/>
        <end position="88"/>
    </location>
</feature>
<feature type="transmembrane region" description="Helical" evidence="7">
    <location>
        <begin position="167"/>
        <end position="186"/>
    </location>
</feature>
<name>A0AAV2CQK5_9ROSI</name>
<dbReference type="AlphaFoldDB" id="A0AAV2CQK5"/>
<feature type="transmembrane region" description="Helical" evidence="7">
    <location>
        <begin position="307"/>
        <end position="327"/>
    </location>
</feature>
<keyword evidence="5 7" id="KW-1133">Transmembrane helix</keyword>
<dbReference type="InterPro" id="IPR030182">
    <property type="entry name" value="PUP_plant"/>
</dbReference>
<dbReference type="Proteomes" id="UP001497516">
    <property type="component" value="Chromosome 1"/>
</dbReference>
<feature type="transmembrane region" description="Helical" evidence="7">
    <location>
        <begin position="333"/>
        <end position="354"/>
    </location>
</feature>
<keyword evidence="10" id="KW-1185">Reference proteome</keyword>
<accession>A0AAV2CQK5</accession>
<feature type="transmembrane region" description="Helical" evidence="7">
    <location>
        <begin position="235"/>
        <end position="257"/>
    </location>
</feature>
<feature type="transmembrane region" description="Helical" evidence="7">
    <location>
        <begin position="109"/>
        <end position="129"/>
    </location>
</feature>
<dbReference type="GO" id="GO:0016020">
    <property type="term" value="C:membrane"/>
    <property type="evidence" value="ECO:0007669"/>
    <property type="project" value="UniProtKB-SubCell"/>
</dbReference>
<reference evidence="9 10" key="1">
    <citation type="submission" date="2024-04" db="EMBL/GenBank/DDBJ databases">
        <authorList>
            <person name="Fracassetti M."/>
        </authorList>
    </citation>
    <scope>NUCLEOTIDE SEQUENCE [LARGE SCALE GENOMIC DNA]</scope>
</reference>
<dbReference type="PANTHER" id="PTHR31376:SF8">
    <property type="entry name" value="PURINE PERMEASE-RELATED"/>
    <property type="match status" value="1"/>
</dbReference>
<sequence>MDQMEPTRATTHKPNPLQLQPTNNNKIPHNHNHNKTFLILLNCLLLAVGQVGGPILSRMYFLHGGTRKWLAAWSVNSGFPILLLPIAISHYSNNNTRRHNRNNPFVLTTWLFCSSAVVGILFGATNYFYSFGASYLPVSVNSLVSSSQLAFTALFAYLIVKQNFTHYSINAVVLMTFGSVILGAHMDGDIPKGETKAKYILGFVMTIAAAAFHGFSITALEFAQRKSGVAVTFDVAMHVQFVVSLFATIFCTVPMVVNRDFEALSEEAAEFGLGETKYYVVVFGAVMALQVMVIGGLGLLLCSSSLFTGLVTSLLVPVQQVFAVIFLREGFNAEKALALALCLWGFASHLYGGYKASLKKKKKNHDYDVEDHGDGDEQGAKSSGDHA</sequence>
<comment type="similarity">
    <text evidence="2 7">Belongs to the purine permeases (TC 2.A.7.14) family.</text>
</comment>
<feature type="region of interest" description="Disordered" evidence="8">
    <location>
        <begin position="1"/>
        <end position="24"/>
    </location>
</feature>
<dbReference type="GO" id="GO:0015211">
    <property type="term" value="F:purine nucleoside transmembrane transporter activity"/>
    <property type="evidence" value="ECO:0007669"/>
    <property type="project" value="UniProtKB-UniRule"/>
</dbReference>
<comment type="subcellular location">
    <subcellularLocation>
        <location evidence="1 7">Membrane</location>
        <topology evidence="1 7">Multi-pass membrane protein</topology>
    </subcellularLocation>
</comment>
<dbReference type="GO" id="GO:0005345">
    <property type="term" value="F:purine nucleobase transmembrane transporter activity"/>
    <property type="evidence" value="ECO:0007669"/>
    <property type="project" value="UniProtKB-UniRule"/>
</dbReference>
<evidence type="ECO:0000256" key="4">
    <source>
        <dbReference type="ARBA" id="ARBA00022692"/>
    </source>
</evidence>
<dbReference type="PANTHER" id="PTHR31376">
    <property type="entry name" value="OS09G0467300 PROTEIN-RELATED"/>
    <property type="match status" value="1"/>
</dbReference>
<feature type="transmembrane region" description="Helical" evidence="7">
    <location>
        <begin position="277"/>
        <end position="300"/>
    </location>
</feature>
<feature type="compositionally biased region" description="Low complexity" evidence="8">
    <location>
        <begin position="14"/>
        <end position="24"/>
    </location>
</feature>
<evidence type="ECO:0000256" key="1">
    <source>
        <dbReference type="ARBA" id="ARBA00004141"/>
    </source>
</evidence>
<keyword evidence="3 7" id="KW-0813">Transport</keyword>
<dbReference type="Pfam" id="PF16913">
    <property type="entry name" value="PUNUT"/>
    <property type="match status" value="1"/>
</dbReference>